<keyword evidence="2" id="KW-1185">Reference proteome</keyword>
<dbReference type="EMBL" id="JAWCUA010000001">
    <property type="protein sequence ID" value="MDU0111741.1"/>
    <property type="molecule type" value="Genomic_DNA"/>
</dbReference>
<dbReference type="Pfam" id="PF13711">
    <property type="entry name" value="DUF4160"/>
    <property type="match status" value="1"/>
</dbReference>
<accession>A0ABU3QWC7</accession>
<protein>
    <submittedName>
        <fullName evidence="1">DUF4160 domain-containing protein</fullName>
    </submittedName>
</protein>
<organism evidence="1 2">
    <name type="scientific">Psychrosphaera aquimarina</name>
    <dbReference type="NCBI Taxonomy" id="2044854"/>
    <lineage>
        <taxon>Bacteria</taxon>
        <taxon>Pseudomonadati</taxon>
        <taxon>Pseudomonadota</taxon>
        <taxon>Gammaproteobacteria</taxon>
        <taxon>Alteromonadales</taxon>
        <taxon>Pseudoalteromonadaceae</taxon>
        <taxon>Psychrosphaera</taxon>
    </lineage>
</organism>
<dbReference type="Proteomes" id="UP001257914">
    <property type="component" value="Unassembled WGS sequence"/>
</dbReference>
<evidence type="ECO:0000313" key="2">
    <source>
        <dbReference type="Proteomes" id="UP001257914"/>
    </source>
</evidence>
<comment type="caution">
    <text evidence="1">The sequence shown here is derived from an EMBL/GenBank/DDBJ whole genome shotgun (WGS) entry which is preliminary data.</text>
</comment>
<name>A0ABU3QWC7_9GAMM</name>
<dbReference type="RefSeq" id="WP_315945635.1">
    <property type="nucleotide sequence ID" value="NZ_JAWCUA010000001.1"/>
</dbReference>
<proteinExistence type="predicted"/>
<sequence>MSIPKDIARQYDRFHKVSPDELDDINEFAEWLDALLHGPCYVKEYNGELCLIEIKQLIAKVKSLKIEVYSNEHPPPHFHIKSPNINASFDIENCEKLEGEISGKDYKVIKFWHSEAKELLIKSWNDTRPTNCTVGEYVGT</sequence>
<evidence type="ECO:0000313" key="1">
    <source>
        <dbReference type="EMBL" id="MDU0111741.1"/>
    </source>
</evidence>
<gene>
    <name evidence="1" type="ORF">RT723_01685</name>
</gene>
<dbReference type="InterPro" id="IPR025427">
    <property type="entry name" value="DUF4160"/>
</dbReference>
<reference evidence="1 2" key="1">
    <citation type="submission" date="2023-10" db="EMBL/GenBank/DDBJ databases">
        <title>Psychrosphaera aquimaarina strain SW33 isolated from seawater.</title>
        <authorList>
            <person name="Bayburt H."/>
            <person name="Kim J.M."/>
            <person name="Choi B.J."/>
            <person name="Jeon C.O."/>
        </authorList>
    </citation>
    <scope>NUCLEOTIDE SEQUENCE [LARGE SCALE GENOMIC DNA]</scope>
    <source>
        <strain evidence="1 2">KCTC 52743</strain>
    </source>
</reference>